<organism evidence="1">
    <name type="scientific">Anopheles sinensis</name>
    <name type="common">Mosquito</name>
    <dbReference type="NCBI Taxonomy" id="74873"/>
    <lineage>
        <taxon>Eukaryota</taxon>
        <taxon>Metazoa</taxon>
        <taxon>Ecdysozoa</taxon>
        <taxon>Arthropoda</taxon>
        <taxon>Hexapoda</taxon>
        <taxon>Insecta</taxon>
        <taxon>Pterygota</taxon>
        <taxon>Neoptera</taxon>
        <taxon>Endopterygota</taxon>
        <taxon>Diptera</taxon>
        <taxon>Nematocera</taxon>
        <taxon>Culicoidea</taxon>
        <taxon>Culicidae</taxon>
        <taxon>Anophelinae</taxon>
        <taxon>Anopheles</taxon>
    </lineage>
</organism>
<dbReference type="Proteomes" id="UP000030765">
    <property type="component" value="Unassembled WGS sequence"/>
</dbReference>
<name>A0A084WK77_ANOSI</name>
<sequence length="77" mass="8765">MANQWGQQGWHEQRAVEIRKLMWEPRNPVRISLPPAPIFTGKPGKSESFVQFRFSTTSTKINESPQYAGTCGSRECP</sequence>
<dbReference type="EnsemblMetazoa" id="ASIC018945-RA">
    <property type="protein sequence ID" value="ASIC018945-PA"/>
    <property type="gene ID" value="ASIC018945"/>
</dbReference>
<protein>
    <submittedName>
        <fullName evidence="1 2">CO dehydrogenase/acetyl-CoA synthase complex subunit beta</fullName>
    </submittedName>
</protein>
<accession>A0A084WK77</accession>
<evidence type="ECO:0000313" key="2">
    <source>
        <dbReference type="EnsemblMetazoa" id="ASIC018945-PA"/>
    </source>
</evidence>
<evidence type="ECO:0000313" key="1">
    <source>
        <dbReference type="EMBL" id="KFB50621.1"/>
    </source>
</evidence>
<reference evidence="2" key="2">
    <citation type="submission" date="2020-05" db="UniProtKB">
        <authorList>
            <consortium name="EnsemblMetazoa"/>
        </authorList>
    </citation>
    <scope>IDENTIFICATION</scope>
</reference>
<dbReference type="VEuPathDB" id="VectorBase:ASIC018945"/>
<dbReference type="EMBL" id="KE525349">
    <property type="protein sequence ID" value="KFB50621.1"/>
    <property type="molecule type" value="Genomic_DNA"/>
</dbReference>
<reference evidence="1 3" key="1">
    <citation type="journal article" date="2014" name="BMC Genomics">
        <title>Genome sequence of Anopheles sinensis provides insight into genetics basis of mosquito competence for malaria parasites.</title>
        <authorList>
            <person name="Zhou D."/>
            <person name="Zhang D."/>
            <person name="Ding G."/>
            <person name="Shi L."/>
            <person name="Hou Q."/>
            <person name="Ye Y."/>
            <person name="Xu Y."/>
            <person name="Zhou H."/>
            <person name="Xiong C."/>
            <person name="Li S."/>
            <person name="Yu J."/>
            <person name="Hong S."/>
            <person name="Yu X."/>
            <person name="Zou P."/>
            <person name="Chen C."/>
            <person name="Chang X."/>
            <person name="Wang W."/>
            <person name="Lv Y."/>
            <person name="Sun Y."/>
            <person name="Ma L."/>
            <person name="Shen B."/>
            <person name="Zhu C."/>
        </authorList>
    </citation>
    <scope>NUCLEOTIDE SEQUENCE [LARGE SCALE GENOMIC DNA]</scope>
</reference>
<keyword evidence="3" id="KW-1185">Reference proteome</keyword>
<dbReference type="EMBL" id="ATLV01024097">
    <property type="status" value="NOT_ANNOTATED_CDS"/>
    <property type="molecule type" value="Genomic_DNA"/>
</dbReference>
<proteinExistence type="predicted"/>
<dbReference type="AlphaFoldDB" id="A0A084WK77"/>
<gene>
    <name evidence="1" type="ORF">ZHAS_00018945</name>
</gene>
<evidence type="ECO:0000313" key="3">
    <source>
        <dbReference type="Proteomes" id="UP000030765"/>
    </source>
</evidence>